<dbReference type="Gene3D" id="2.130.10.10">
    <property type="entry name" value="YVTN repeat-like/Quinoprotein amine dehydrogenase"/>
    <property type="match status" value="3"/>
</dbReference>
<gene>
    <name evidence="5" type="ORF">ZIOFF_014745</name>
</gene>
<evidence type="ECO:0000256" key="3">
    <source>
        <dbReference type="PROSITE-ProRule" id="PRU00221"/>
    </source>
</evidence>
<dbReference type="InterPro" id="IPR006594">
    <property type="entry name" value="LisH"/>
</dbReference>
<keyword evidence="1 3" id="KW-0853">WD repeat</keyword>
<dbReference type="InterPro" id="IPR020472">
    <property type="entry name" value="WD40_PAC1"/>
</dbReference>
<keyword evidence="6" id="KW-1185">Reference proteome</keyword>
<keyword evidence="2" id="KW-0677">Repeat</keyword>
<protein>
    <recommendedName>
        <fullName evidence="4">CTLH domain-containing protein</fullName>
    </recommendedName>
</protein>
<dbReference type="PROSITE" id="PS50294">
    <property type="entry name" value="WD_REPEATS_REGION"/>
    <property type="match status" value="3"/>
</dbReference>
<dbReference type="InterPro" id="IPR001680">
    <property type="entry name" value="WD40_rpt"/>
</dbReference>
<reference evidence="5 6" key="1">
    <citation type="submission" date="2020-08" db="EMBL/GenBank/DDBJ databases">
        <title>Plant Genome Project.</title>
        <authorList>
            <person name="Zhang R.-G."/>
        </authorList>
    </citation>
    <scope>NUCLEOTIDE SEQUENCE [LARGE SCALE GENOMIC DNA]</scope>
    <source>
        <tissue evidence="5">Rhizome</tissue>
    </source>
</reference>
<evidence type="ECO:0000256" key="1">
    <source>
        <dbReference type="ARBA" id="ARBA00022574"/>
    </source>
</evidence>
<dbReference type="PROSITE" id="PS50082">
    <property type="entry name" value="WD_REPEATS_2"/>
    <property type="match status" value="4"/>
</dbReference>
<dbReference type="InterPro" id="IPR051350">
    <property type="entry name" value="WD_repeat-ST_regulator"/>
</dbReference>
<dbReference type="SMART" id="SM00320">
    <property type="entry name" value="WD40"/>
    <property type="match status" value="6"/>
</dbReference>
<dbReference type="AlphaFoldDB" id="A0A8J5HHQ3"/>
<dbReference type="Pfam" id="PF23627">
    <property type="entry name" value="LisH_WDR26"/>
    <property type="match status" value="1"/>
</dbReference>
<organism evidence="5 6">
    <name type="scientific">Zingiber officinale</name>
    <name type="common">Ginger</name>
    <name type="synonym">Amomum zingiber</name>
    <dbReference type="NCBI Taxonomy" id="94328"/>
    <lineage>
        <taxon>Eukaryota</taxon>
        <taxon>Viridiplantae</taxon>
        <taxon>Streptophyta</taxon>
        <taxon>Embryophyta</taxon>
        <taxon>Tracheophyta</taxon>
        <taxon>Spermatophyta</taxon>
        <taxon>Magnoliopsida</taxon>
        <taxon>Liliopsida</taxon>
        <taxon>Zingiberales</taxon>
        <taxon>Zingiberaceae</taxon>
        <taxon>Zingiber</taxon>
    </lineage>
</organism>
<dbReference type="EMBL" id="JACMSC010000004">
    <property type="protein sequence ID" value="KAG6524801.1"/>
    <property type="molecule type" value="Genomic_DNA"/>
</dbReference>
<evidence type="ECO:0000313" key="5">
    <source>
        <dbReference type="EMBL" id="KAG6524801.1"/>
    </source>
</evidence>
<dbReference type="InterPro" id="IPR015943">
    <property type="entry name" value="WD40/YVTN_repeat-like_dom_sf"/>
</dbReference>
<dbReference type="InterPro" id="IPR019775">
    <property type="entry name" value="WD40_repeat_CS"/>
</dbReference>
<sequence length="709" mass="79417">MGGLEDDEPAAKRVKASSIELRSPWNTSSLLVLTGCSGATMARPLPSQGKEDMIGSKGVIKRVEFVRIITQALHSLGYEKSGQILEEESGIPLYSPTVNLFRKQVLDGKWDESVITLHRISLLNENSLKSATFLILEQKFFELLEKNRFMEALNTLRSEITPLGINEKRVHELAACVVSPSQRVLLGFASLGIENSNSRLKFLDELQKLLPPTVMIPERRLENLVEQALNLQKESCYFHNPLSSSLSLYTDHKCTVYLHQVLQEHQDEVWFVQFSNNGKYLASASNDKSAIIWEIDSGRAYLSSGLLWAVMKWSGLPVLGMSSLFYPDLGLMLDSKTSPLLDLLGPGCGHIPEEPGYQGVGCSPPWGVVDGLTLQAGLIDLGGFWDFITYWLRGGSSSYVGWLMLLHDGLASVMLVYELDWACSILVVHEDGRLSLKHKLIGHRKPVSMVAWSPDDCQLLTCGTEEVVRRWDASTGTCLHVYEKAAFSLISCGWFPDGKQLFSGVTDRSICIWDLEGTEIESWKGRLKSMASDMAITKDHQKIISMYKENVIMLLDRETKTDKLIQEEQTITSFTLSHDNNFLLVNLINQEIHLWSIKDDPRLVKRYKGHKRSRFLIRSCFGGIEQAFIASGSEDSQVYIWHRNSGNLVEVLPGHSSAVNCVSWNPTNPHMLASASDDYTIRIWGLSKDNLKCYETHSNGVAHCNGNSK</sequence>
<dbReference type="PROSITE" id="PS50896">
    <property type="entry name" value="LISH"/>
    <property type="match status" value="1"/>
</dbReference>
<dbReference type="PROSITE" id="PS50897">
    <property type="entry name" value="CTLH"/>
    <property type="match status" value="1"/>
</dbReference>
<dbReference type="PRINTS" id="PR00320">
    <property type="entry name" value="GPROTEINBRPT"/>
</dbReference>
<dbReference type="SUPFAM" id="SSF50978">
    <property type="entry name" value="WD40 repeat-like"/>
    <property type="match status" value="1"/>
</dbReference>
<name>A0A8J5HHQ3_ZINOF</name>
<evidence type="ECO:0000313" key="6">
    <source>
        <dbReference type="Proteomes" id="UP000734854"/>
    </source>
</evidence>
<accession>A0A8J5HHQ3</accession>
<feature type="repeat" description="WD" evidence="3">
    <location>
        <begin position="494"/>
        <end position="516"/>
    </location>
</feature>
<dbReference type="PROSITE" id="PS00678">
    <property type="entry name" value="WD_REPEATS_1"/>
    <property type="match status" value="2"/>
</dbReference>
<dbReference type="Proteomes" id="UP000734854">
    <property type="component" value="Unassembled WGS sequence"/>
</dbReference>
<proteinExistence type="predicted"/>
<dbReference type="PANTHER" id="PTHR22838:SF0">
    <property type="entry name" value="WD REPEAT-CONTAINING PROTEIN 26"/>
    <property type="match status" value="1"/>
</dbReference>
<dbReference type="InterPro" id="IPR006595">
    <property type="entry name" value="CTLH_C"/>
</dbReference>
<dbReference type="InterPro" id="IPR036322">
    <property type="entry name" value="WD40_repeat_dom_sf"/>
</dbReference>
<evidence type="ECO:0000256" key="2">
    <source>
        <dbReference type="ARBA" id="ARBA00022737"/>
    </source>
</evidence>
<feature type="repeat" description="WD" evidence="3">
    <location>
        <begin position="652"/>
        <end position="687"/>
    </location>
</feature>
<dbReference type="SMART" id="SM00668">
    <property type="entry name" value="CTLH"/>
    <property type="match status" value="1"/>
</dbReference>
<feature type="repeat" description="WD" evidence="3">
    <location>
        <begin position="262"/>
        <end position="303"/>
    </location>
</feature>
<evidence type="ECO:0000259" key="4">
    <source>
        <dbReference type="PROSITE" id="PS50897"/>
    </source>
</evidence>
<feature type="domain" description="CTLH" evidence="4">
    <location>
        <begin position="94"/>
        <end position="151"/>
    </location>
</feature>
<dbReference type="PANTHER" id="PTHR22838">
    <property type="entry name" value="WD REPEAT PROTEIN 26-RELATED"/>
    <property type="match status" value="1"/>
</dbReference>
<comment type="caution">
    <text evidence="5">The sequence shown here is derived from an EMBL/GenBank/DDBJ whole genome shotgun (WGS) entry which is preliminary data.</text>
</comment>
<feature type="repeat" description="WD" evidence="3">
    <location>
        <begin position="440"/>
        <end position="481"/>
    </location>
</feature>
<dbReference type="Pfam" id="PF00400">
    <property type="entry name" value="WD40"/>
    <property type="match status" value="5"/>
</dbReference>